<dbReference type="PANTHER" id="PTHR11069">
    <property type="entry name" value="GLUCOSYLCERAMIDASE"/>
    <property type="match status" value="1"/>
</dbReference>
<evidence type="ECO:0000256" key="2">
    <source>
        <dbReference type="ARBA" id="ARBA00022729"/>
    </source>
</evidence>
<dbReference type="STRING" id="571913.VV02_13560"/>
<evidence type="ECO:0000313" key="7">
    <source>
        <dbReference type="EMBL" id="AKU16655.1"/>
    </source>
</evidence>
<evidence type="ECO:0008006" key="9">
    <source>
        <dbReference type="Google" id="ProtNLM"/>
    </source>
</evidence>
<dbReference type="InterPro" id="IPR017853">
    <property type="entry name" value="GH"/>
</dbReference>
<feature type="domain" description="Glycosyl hydrolase family 30 beta sandwich" evidence="6">
    <location>
        <begin position="382"/>
        <end position="443"/>
    </location>
</feature>
<dbReference type="Gene3D" id="3.20.20.80">
    <property type="entry name" value="Glycosidases"/>
    <property type="match status" value="1"/>
</dbReference>
<protein>
    <recommendedName>
        <fullName evidence="9">Glucosylceramidase</fullName>
    </recommendedName>
</protein>
<dbReference type="Pfam" id="PF17189">
    <property type="entry name" value="Glyco_hydro_30C"/>
    <property type="match status" value="1"/>
</dbReference>
<dbReference type="PANTHER" id="PTHR11069:SF23">
    <property type="entry name" value="LYSOSOMAL ACID GLUCOSYLCERAMIDASE"/>
    <property type="match status" value="1"/>
</dbReference>
<sequence length="449" mass="49173">MEVTLSTADGAYRLARRASIPFGPAHSGEHTVTLDARDVRQPIEGFGAAFTDSSAYQLTRLKKRNPTHYAQVMQHLFNTRTGLGLNVMRVPMGSSDFTAESHHWTDADRQGPREDPLHYFALSPAETSRLIPVIKDALAINPSMHIVATPWSAPAWMKEHHSLIGQEGGSLRPEYYNAWADYFVRWIRGLKAHGVPVWGVTVQNEPYFAPADYPGMPYSASELATFTKSYLAPALKAANLRPVIVAHDHNWANATEAKDELSGDRSFVGAVGWHCYNNEAGTSTMTAVHRIYPDLPQHVTECSSDTASGDLIRYSTAELALRSTQHWARSVVLWNLALGPGGTPHLGGCQGCRGLLTVTDTGESWTPIRDQLGQVARFVRPGAWHISSTEETGGVVTSAFVNRDGTQVLVAHNPTTATVAFSTRWTDRGGFDYRLPAGATVTFRAARLP</sequence>
<dbReference type="Proteomes" id="UP000066480">
    <property type="component" value="Chromosome"/>
</dbReference>
<evidence type="ECO:0000313" key="8">
    <source>
        <dbReference type="Proteomes" id="UP000066480"/>
    </source>
</evidence>
<evidence type="ECO:0000256" key="1">
    <source>
        <dbReference type="ARBA" id="ARBA00005382"/>
    </source>
</evidence>
<reference evidence="7 8" key="1">
    <citation type="submission" date="2015-03" db="EMBL/GenBank/DDBJ databases">
        <title>Luteipulveratus halotolerans sp. nov., a novel actinobacterium (Dermacoccaceae) from Sarawak, Malaysia.</title>
        <authorList>
            <person name="Juboi H."/>
            <person name="Basik A."/>
            <person name="Shamsul S.S."/>
            <person name="Arnold P."/>
            <person name="Schmitt E.K."/>
            <person name="Sanglier J.-J."/>
            <person name="Yeo T."/>
        </authorList>
    </citation>
    <scope>NUCLEOTIDE SEQUENCE [LARGE SCALE GENOMIC DNA]</scope>
    <source>
        <strain evidence="7 8">MN07-A0370</strain>
    </source>
</reference>
<comment type="similarity">
    <text evidence="1 4">Belongs to the glycosyl hydrolase 30 family.</text>
</comment>
<proteinExistence type="inferred from homology"/>
<evidence type="ECO:0000256" key="3">
    <source>
        <dbReference type="ARBA" id="ARBA00022801"/>
    </source>
</evidence>
<evidence type="ECO:0000256" key="4">
    <source>
        <dbReference type="RuleBase" id="RU361188"/>
    </source>
</evidence>
<evidence type="ECO:0000259" key="6">
    <source>
        <dbReference type="Pfam" id="PF17189"/>
    </source>
</evidence>
<organism evidence="7 8">
    <name type="scientific">Luteipulveratus mongoliensis</name>
    <dbReference type="NCBI Taxonomy" id="571913"/>
    <lineage>
        <taxon>Bacteria</taxon>
        <taxon>Bacillati</taxon>
        <taxon>Actinomycetota</taxon>
        <taxon>Actinomycetes</taxon>
        <taxon>Micrococcales</taxon>
        <taxon>Dermacoccaceae</taxon>
        <taxon>Luteipulveratus</taxon>
    </lineage>
</organism>
<dbReference type="InterPro" id="IPR033452">
    <property type="entry name" value="GH30_C"/>
</dbReference>
<dbReference type="GO" id="GO:0004348">
    <property type="term" value="F:glucosylceramidase activity"/>
    <property type="evidence" value="ECO:0007669"/>
    <property type="project" value="InterPro"/>
</dbReference>
<dbReference type="KEGG" id="lmoi:VV02_13560"/>
<feature type="domain" description="Glycosyl hydrolase family 30 TIM-barrel" evidence="5">
    <location>
        <begin position="43"/>
        <end position="320"/>
    </location>
</feature>
<keyword evidence="8" id="KW-1185">Reference proteome</keyword>
<evidence type="ECO:0000259" key="5">
    <source>
        <dbReference type="Pfam" id="PF02055"/>
    </source>
</evidence>
<dbReference type="InterPro" id="IPR013780">
    <property type="entry name" value="Glyco_hydro_b"/>
</dbReference>
<keyword evidence="3 4" id="KW-0378">Hydrolase</keyword>
<keyword evidence="4" id="KW-0326">Glycosidase</keyword>
<dbReference type="Gene3D" id="2.60.40.1180">
    <property type="entry name" value="Golgi alpha-mannosidase II"/>
    <property type="match status" value="1"/>
</dbReference>
<accession>A0A0K1JJ89</accession>
<dbReference type="Pfam" id="PF02055">
    <property type="entry name" value="Glyco_hydro_30"/>
    <property type="match status" value="1"/>
</dbReference>
<keyword evidence="2" id="KW-0732">Signal</keyword>
<dbReference type="GO" id="GO:0006680">
    <property type="term" value="P:glucosylceramide catabolic process"/>
    <property type="evidence" value="ECO:0007669"/>
    <property type="project" value="TreeGrafter"/>
</dbReference>
<dbReference type="AlphaFoldDB" id="A0A0K1JJ89"/>
<gene>
    <name evidence="7" type="ORF">VV02_13560</name>
</gene>
<dbReference type="EMBL" id="CP011112">
    <property type="protein sequence ID" value="AKU16655.1"/>
    <property type="molecule type" value="Genomic_DNA"/>
</dbReference>
<name>A0A0K1JJ89_9MICO</name>
<dbReference type="InterPro" id="IPR033453">
    <property type="entry name" value="Glyco_hydro_30_TIM-barrel"/>
</dbReference>
<dbReference type="GO" id="GO:0016020">
    <property type="term" value="C:membrane"/>
    <property type="evidence" value="ECO:0007669"/>
    <property type="project" value="GOC"/>
</dbReference>
<dbReference type="InterPro" id="IPR001139">
    <property type="entry name" value="Glyco_hydro_30"/>
</dbReference>
<dbReference type="SUPFAM" id="SSF51445">
    <property type="entry name" value="(Trans)glycosidases"/>
    <property type="match status" value="1"/>
</dbReference>